<dbReference type="AlphaFoldDB" id="A0A0D2Y5B6"/>
<dbReference type="Proteomes" id="UP000002489">
    <property type="component" value="Unassembled WGS sequence"/>
</dbReference>
<name>A0A0D2Y5B6_FUSOF</name>
<organism evidence="2 3">
    <name type="scientific">Fusarium oxysporum (strain Fo5176)</name>
    <name type="common">Fusarium vascular wilt</name>
    <dbReference type="NCBI Taxonomy" id="660025"/>
    <lineage>
        <taxon>Eukaryota</taxon>
        <taxon>Fungi</taxon>
        <taxon>Dikarya</taxon>
        <taxon>Ascomycota</taxon>
        <taxon>Pezizomycotina</taxon>
        <taxon>Sordariomycetes</taxon>
        <taxon>Hypocreomycetidae</taxon>
        <taxon>Hypocreales</taxon>
        <taxon>Nectriaceae</taxon>
        <taxon>Fusarium</taxon>
        <taxon>Fusarium oxysporum species complex</taxon>
    </lineage>
</organism>
<reference evidence="2" key="2">
    <citation type="submission" date="2025-08" db="UniProtKB">
        <authorList>
            <consortium name="EnsemblFungi"/>
        </authorList>
    </citation>
    <scope>IDENTIFICATION</scope>
    <source>
        <strain evidence="2">4287 / CBS 123668 / FGSC 9935 / NRRL 34936</strain>
    </source>
</reference>
<evidence type="ECO:0000256" key="1">
    <source>
        <dbReference type="SAM" id="MobiDB-lite"/>
    </source>
</evidence>
<accession>A0A0D2Y5B6</accession>
<protein>
    <submittedName>
        <fullName evidence="2">Uncharacterized protein</fullName>
    </submittedName>
</protein>
<reference evidence="3" key="1">
    <citation type="journal article" date="2012" name="Mol. Plant Microbe Interact.">
        <title>A highly conserved effector in Fusarium oxysporum is required for full virulence on Arabidopsis.</title>
        <authorList>
            <person name="Thatcher L.F."/>
            <person name="Gardiner D.M."/>
            <person name="Kazan K."/>
            <person name="Manners J."/>
        </authorList>
    </citation>
    <scope>NUCLEOTIDE SEQUENCE [LARGE SCALE GENOMIC DNA]</scope>
    <source>
        <strain evidence="3">Fo5176</strain>
    </source>
</reference>
<evidence type="ECO:0000313" key="3">
    <source>
        <dbReference type="Proteomes" id="UP000002489"/>
    </source>
</evidence>
<sequence>MSGSHAIPGTSIGRPTQREDFSHETATVSLAGESYFFSGPARSYGGMANQPKLDFDHRTGSGKTAYIILGPDPHFFQCLHCSELEDYGEISDLYTEHDVERPSFLYLGPNKTFYTRVDDGTEKWELPHEIVRQALQVTSDAVRSAVDSLWLGVGDAWVAQYRDSRFRFDLKGQYANLGPILRQKQDQEVSINALALDVADGKSYVCVFNDGDVVYKAGSARFDGKELEAWCEQNFRFTQRLRFE</sequence>
<evidence type="ECO:0000313" key="2">
    <source>
        <dbReference type="EnsemblFungi" id="FOXG_11471P0"/>
    </source>
</evidence>
<dbReference type="EnsemblFungi" id="FOXG_11471T0">
    <property type="protein sequence ID" value="FOXG_11471P0"/>
    <property type="gene ID" value="FOXG_11471"/>
</dbReference>
<feature type="region of interest" description="Disordered" evidence="1">
    <location>
        <begin position="1"/>
        <end position="22"/>
    </location>
</feature>
<proteinExistence type="predicted"/>